<keyword evidence="3" id="KW-0804">Transcription</keyword>
<dbReference type="SUPFAM" id="SSF51215">
    <property type="entry name" value="Regulatory protein AraC"/>
    <property type="match status" value="1"/>
</dbReference>
<name>A0A926HZD7_9FIRM</name>
<dbReference type="EMBL" id="JACRSU010000003">
    <property type="protein sequence ID" value="MBC8541338.1"/>
    <property type="molecule type" value="Genomic_DNA"/>
</dbReference>
<proteinExistence type="predicted"/>
<keyword evidence="2" id="KW-0238">DNA-binding</keyword>
<evidence type="ECO:0000256" key="1">
    <source>
        <dbReference type="ARBA" id="ARBA00023015"/>
    </source>
</evidence>
<dbReference type="InterPro" id="IPR037923">
    <property type="entry name" value="HTH-like"/>
</dbReference>
<keyword evidence="6" id="KW-1185">Reference proteome</keyword>
<dbReference type="SUPFAM" id="SSF46689">
    <property type="entry name" value="Homeodomain-like"/>
    <property type="match status" value="2"/>
</dbReference>
<protein>
    <submittedName>
        <fullName evidence="5">Helix-turn-helix transcriptional regulator</fullName>
    </submittedName>
</protein>
<reference evidence="5" key="1">
    <citation type="submission" date="2020-08" db="EMBL/GenBank/DDBJ databases">
        <title>Genome public.</title>
        <authorList>
            <person name="Liu C."/>
            <person name="Sun Q."/>
        </authorList>
    </citation>
    <scope>NUCLEOTIDE SEQUENCE</scope>
    <source>
        <strain evidence="5">H8</strain>
    </source>
</reference>
<dbReference type="Gene3D" id="2.60.120.10">
    <property type="entry name" value="Jelly Rolls"/>
    <property type="match status" value="1"/>
</dbReference>
<evidence type="ECO:0000313" key="6">
    <source>
        <dbReference type="Proteomes" id="UP000611762"/>
    </source>
</evidence>
<comment type="caution">
    <text evidence="5">The sequence shown here is derived from an EMBL/GenBank/DDBJ whole genome shotgun (WGS) entry which is preliminary data.</text>
</comment>
<dbReference type="InterPro" id="IPR018062">
    <property type="entry name" value="HTH_AraC-typ_CS"/>
</dbReference>
<dbReference type="InterPro" id="IPR003313">
    <property type="entry name" value="AraC-bd"/>
</dbReference>
<dbReference type="InterPro" id="IPR018060">
    <property type="entry name" value="HTH_AraC"/>
</dbReference>
<organism evidence="5 6">
    <name type="scientific">Congzhengia minquanensis</name>
    <dbReference type="NCBI Taxonomy" id="2763657"/>
    <lineage>
        <taxon>Bacteria</taxon>
        <taxon>Bacillati</taxon>
        <taxon>Bacillota</taxon>
        <taxon>Clostridia</taxon>
        <taxon>Eubacteriales</taxon>
        <taxon>Oscillospiraceae</taxon>
        <taxon>Congzhengia</taxon>
    </lineage>
</organism>
<dbReference type="RefSeq" id="WP_249313385.1">
    <property type="nucleotide sequence ID" value="NZ_JACRSU010000003.1"/>
</dbReference>
<dbReference type="PROSITE" id="PS01124">
    <property type="entry name" value="HTH_ARAC_FAMILY_2"/>
    <property type="match status" value="1"/>
</dbReference>
<dbReference type="Proteomes" id="UP000611762">
    <property type="component" value="Unassembled WGS sequence"/>
</dbReference>
<evidence type="ECO:0000256" key="3">
    <source>
        <dbReference type="ARBA" id="ARBA00023163"/>
    </source>
</evidence>
<dbReference type="Gene3D" id="1.10.10.60">
    <property type="entry name" value="Homeodomain-like"/>
    <property type="match status" value="2"/>
</dbReference>
<dbReference type="PROSITE" id="PS00041">
    <property type="entry name" value="HTH_ARAC_FAMILY_1"/>
    <property type="match status" value="1"/>
</dbReference>
<dbReference type="PANTHER" id="PTHR43280">
    <property type="entry name" value="ARAC-FAMILY TRANSCRIPTIONAL REGULATOR"/>
    <property type="match status" value="1"/>
</dbReference>
<dbReference type="PANTHER" id="PTHR43280:SF34">
    <property type="entry name" value="ARAC-FAMILY TRANSCRIPTIONAL REGULATOR"/>
    <property type="match status" value="1"/>
</dbReference>
<dbReference type="AlphaFoldDB" id="A0A926HZD7"/>
<accession>A0A926HZD7</accession>
<dbReference type="Pfam" id="PF12833">
    <property type="entry name" value="HTH_18"/>
    <property type="match status" value="1"/>
</dbReference>
<evidence type="ECO:0000259" key="4">
    <source>
        <dbReference type="PROSITE" id="PS01124"/>
    </source>
</evidence>
<dbReference type="InterPro" id="IPR014710">
    <property type="entry name" value="RmlC-like_jellyroll"/>
</dbReference>
<dbReference type="GO" id="GO:0003700">
    <property type="term" value="F:DNA-binding transcription factor activity"/>
    <property type="evidence" value="ECO:0007669"/>
    <property type="project" value="InterPro"/>
</dbReference>
<keyword evidence="1" id="KW-0805">Transcription regulation</keyword>
<dbReference type="InterPro" id="IPR009057">
    <property type="entry name" value="Homeodomain-like_sf"/>
</dbReference>
<sequence>MIHSVTGNVTNMHSHDFIEFAYVKGGSAIHHIAGKEIPIKKGDYFIIDCHAEHGYSPDKKKETLELVHCLFFPEILDGALSNCKSFNELLNCYLIRFNRYQLREIPTEYVFHDSDGKILSLLYRIDQESEEKQAGHVELARCYLIELLVLTLRKIYTPAKVIHNEVVAKIVDFADKNFSSNISLDKICSEINYSLSYISRKFKEETGTNFNKYVQRKRIEQACHLLVTTLKPVTEIAQETGYCDYKFFLKVFKENIKVSPREFRKIHR</sequence>
<evidence type="ECO:0000313" key="5">
    <source>
        <dbReference type="EMBL" id="MBC8541338.1"/>
    </source>
</evidence>
<feature type="domain" description="HTH araC/xylS-type" evidence="4">
    <location>
        <begin position="168"/>
        <end position="266"/>
    </location>
</feature>
<dbReference type="Pfam" id="PF02311">
    <property type="entry name" value="AraC_binding"/>
    <property type="match status" value="1"/>
</dbReference>
<evidence type="ECO:0000256" key="2">
    <source>
        <dbReference type="ARBA" id="ARBA00023125"/>
    </source>
</evidence>
<dbReference type="GO" id="GO:0043565">
    <property type="term" value="F:sequence-specific DNA binding"/>
    <property type="evidence" value="ECO:0007669"/>
    <property type="project" value="InterPro"/>
</dbReference>
<gene>
    <name evidence="5" type="ORF">H8698_10155</name>
</gene>
<dbReference type="SMART" id="SM00342">
    <property type="entry name" value="HTH_ARAC"/>
    <property type="match status" value="1"/>
</dbReference>